<reference evidence="2" key="1">
    <citation type="submission" date="2015-08" db="EMBL/GenBank/DDBJ databases">
        <title>Fjat-14210 dsm16467.</title>
        <authorList>
            <person name="Liu B."/>
            <person name="Wang J."/>
            <person name="Zhu Y."/>
            <person name="Liu G."/>
            <person name="Chen Q."/>
            <person name="Chen Z."/>
            <person name="Lan J."/>
            <person name="Che J."/>
            <person name="Ge C."/>
            <person name="Shi H."/>
            <person name="Pan Z."/>
            <person name="Liu X."/>
        </authorList>
    </citation>
    <scope>NUCLEOTIDE SEQUENCE [LARGE SCALE GENOMIC DNA]</scope>
    <source>
        <strain evidence="2">DSM 16467</strain>
    </source>
</reference>
<dbReference type="PATRIC" id="fig|284581.3.peg.1081"/>
<protein>
    <submittedName>
        <fullName evidence="1">Uncharacterized protein</fullName>
    </submittedName>
</protein>
<dbReference type="AlphaFoldDB" id="A0A0M0LIR4"/>
<dbReference type="OrthoDB" id="2382365at2"/>
<dbReference type="STRING" id="284581.AMD01_03890"/>
<proteinExistence type="predicted"/>
<name>A0A0M0LIR4_9BACI</name>
<accession>A0A0M0LIR4</accession>
<comment type="caution">
    <text evidence="1">The sequence shown here is derived from an EMBL/GenBank/DDBJ whole genome shotgun (WGS) entry which is preliminary data.</text>
</comment>
<gene>
    <name evidence="1" type="ORF">AMD01_03890</name>
</gene>
<dbReference type="Proteomes" id="UP000037558">
    <property type="component" value="Unassembled WGS sequence"/>
</dbReference>
<sequence>MIESQAEELEKLRFFQREVDLIIAALLLTGQLTMSRVIIEPGGFSLTVSGPIIGRVRLEGKYGNKLGSAVLDGIDIVLAILLLKDDIGFTGLFIAPGGFSFNLGGPIFGGERPVVLIPNYCRVFDEFKQIVSNHFHVDAMLLKNL</sequence>
<evidence type="ECO:0000313" key="2">
    <source>
        <dbReference type="Proteomes" id="UP000037558"/>
    </source>
</evidence>
<dbReference type="EMBL" id="LILC01000002">
    <property type="protein sequence ID" value="KOO50881.1"/>
    <property type="molecule type" value="Genomic_DNA"/>
</dbReference>
<evidence type="ECO:0000313" key="1">
    <source>
        <dbReference type="EMBL" id="KOO50881.1"/>
    </source>
</evidence>
<keyword evidence="2" id="KW-1185">Reference proteome</keyword>
<organism evidence="1 2">
    <name type="scientific">Priestia koreensis</name>
    <dbReference type="NCBI Taxonomy" id="284581"/>
    <lineage>
        <taxon>Bacteria</taxon>
        <taxon>Bacillati</taxon>
        <taxon>Bacillota</taxon>
        <taxon>Bacilli</taxon>
        <taxon>Bacillales</taxon>
        <taxon>Bacillaceae</taxon>
        <taxon>Priestia</taxon>
    </lineage>
</organism>
<dbReference type="RefSeq" id="WP_053400056.1">
    <property type="nucleotide sequence ID" value="NZ_JAUKEN010000002.1"/>
</dbReference>